<dbReference type="InterPro" id="IPR015500">
    <property type="entry name" value="Peptidase_S8_subtilisin-rel"/>
</dbReference>
<keyword evidence="7" id="KW-0472">Membrane</keyword>
<dbReference type="PANTHER" id="PTHR43806">
    <property type="entry name" value="PEPTIDASE S8"/>
    <property type="match status" value="1"/>
</dbReference>
<evidence type="ECO:0000256" key="5">
    <source>
        <dbReference type="PROSITE-ProRule" id="PRU01240"/>
    </source>
</evidence>
<reference evidence="10 11" key="1">
    <citation type="submission" date="2018-03" db="EMBL/GenBank/DDBJ databases">
        <title>Genomic Encyclopedia of Archaeal and Bacterial Type Strains, Phase II (KMG-II): from individual species to whole genera.</title>
        <authorList>
            <person name="Goeker M."/>
        </authorList>
    </citation>
    <scope>NUCLEOTIDE SEQUENCE [LARGE SCALE GENOMIC DNA]</scope>
    <source>
        <strain evidence="10 11">DSM 45601</strain>
    </source>
</reference>
<dbReference type="InterPro" id="IPR000209">
    <property type="entry name" value="Peptidase_S8/S53_dom"/>
</dbReference>
<evidence type="ECO:0000256" key="4">
    <source>
        <dbReference type="ARBA" id="ARBA00022825"/>
    </source>
</evidence>
<dbReference type="PRINTS" id="PR00723">
    <property type="entry name" value="SUBTILISIN"/>
</dbReference>
<feature type="region of interest" description="Disordered" evidence="6">
    <location>
        <begin position="292"/>
        <end position="321"/>
    </location>
</feature>
<comment type="similarity">
    <text evidence="1 5">Belongs to the peptidase S8 family.</text>
</comment>
<keyword evidence="8" id="KW-0732">Signal</keyword>
<accession>A0A2T0QA68</accession>
<keyword evidence="7" id="KW-1133">Transmembrane helix</keyword>
<dbReference type="PANTHER" id="PTHR43806:SF11">
    <property type="entry name" value="CEREVISIN-RELATED"/>
    <property type="match status" value="1"/>
</dbReference>
<sequence length="396" mass="38416">MRLRPRTRPAARPAGALVRACALLCALTLLPAPPAAADTTADPASGELQQELWALPAIGVPEVWETTRGGGITVAVVDTPVDPAHPDLVDNLAIGSGADTGGADLAHGTAMAGLIAAHGHGAEHAAGLTGVAPDASLLAVPVPEGGDGAEREAALARAIRQAATGGAQVISLSYSGAAPASRLSEAERQAIEFAADQGAVLVAAAGDTADGAAFPGAHDAVLAVGPVDQSLAPDPLAGSGTELWAPGTALTSTAPGGGYADTSGAAAAASVTAGVAALVRAAHPRLSPAQVVQALGGPPAPSTEESAEPTGSSTDSTAEGATGTAAPVLDAAAALAAAAELDAALPSPSAAAPPPDETADTGVDWLVLTAIIALGVAGLTVLLLLTLRRRSYRWTG</sequence>
<feature type="signal peptide" evidence="8">
    <location>
        <begin position="1"/>
        <end position="37"/>
    </location>
</feature>
<comment type="caution">
    <text evidence="5">Lacks conserved residue(s) required for the propagation of feature annotation.</text>
</comment>
<dbReference type="SUPFAM" id="SSF52743">
    <property type="entry name" value="Subtilisin-like"/>
    <property type="match status" value="1"/>
</dbReference>
<evidence type="ECO:0000313" key="11">
    <source>
        <dbReference type="Proteomes" id="UP000237846"/>
    </source>
</evidence>
<gene>
    <name evidence="10" type="ORF">CLV72_102334</name>
</gene>
<dbReference type="Pfam" id="PF00082">
    <property type="entry name" value="Peptidase_S8"/>
    <property type="match status" value="1"/>
</dbReference>
<organism evidence="10 11">
    <name type="scientific">Allonocardiopsis opalescens</name>
    <dbReference type="NCBI Taxonomy" id="1144618"/>
    <lineage>
        <taxon>Bacteria</taxon>
        <taxon>Bacillati</taxon>
        <taxon>Actinomycetota</taxon>
        <taxon>Actinomycetes</taxon>
        <taxon>Streptosporangiales</taxon>
        <taxon>Allonocardiopsis</taxon>
    </lineage>
</organism>
<dbReference type="OrthoDB" id="3530033at2"/>
<feature type="transmembrane region" description="Helical" evidence="7">
    <location>
        <begin position="365"/>
        <end position="387"/>
    </location>
</feature>
<comment type="caution">
    <text evidence="10">The sequence shown here is derived from an EMBL/GenBank/DDBJ whole genome shotgun (WGS) entry which is preliminary data.</text>
</comment>
<feature type="chain" id="PRO_5015711815" evidence="8">
    <location>
        <begin position="38"/>
        <end position="396"/>
    </location>
</feature>
<evidence type="ECO:0000313" key="10">
    <source>
        <dbReference type="EMBL" id="PRY00702.1"/>
    </source>
</evidence>
<dbReference type="AlphaFoldDB" id="A0A2T0QA68"/>
<evidence type="ECO:0000256" key="6">
    <source>
        <dbReference type="SAM" id="MobiDB-lite"/>
    </source>
</evidence>
<dbReference type="RefSeq" id="WP_146159389.1">
    <property type="nucleotide sequence ID" value="NZ_PVZC01000002.1"/>
</dbReference>
<dbReference type="InterPro" id="IPR050131">
    <property type="entry name" value="Peptidase_S8_subtilisin-like"/>
</dbReference>
<dbReference type="Proteomes" id="UP000237846">
    <property type="component" value="Unassembled WGS sequence"/>
</dbReference>
<protein>
    <submittedName>
        <fullName evidence="10">Subtilisin family serine protease</fullName>
    </submittedName>
</protein>
<proteinExistence type="inferred from homology"/>
<dbReference type="Gene3D" id="3.40.50.200">
    <property type="entry name" value="Peptidase S8/S53 domain"/>
    <property type="match status" value="1"/>
</dbReference>
<keyword evidence="2 10" id="KW-0645">Protease</keyword>
<dbReference type="InterPro" id="IPR036852">
    <property type="entry name" value="Peptidase_S8/S53_dom_sf"/>
</dbReference>
<keyword evidence="3" id="KW-0378">Hydrolase</keyword>
<keyword evidence="4" id="KW-0720">Serine protease</keyword>
<evidence type="ECO:0000256" key="7">
    <source>
        <dbReference type="SAM" id="Phobius"/>
    </source>
</evidence>
<evidence type="ECO:0000256" key="8">
    <source>
        <dbReference type="SAM" id="SignalP"/>
    </source>
</evidence>
<dbReference type="EMBL" id="PVZC01000002">
    <property type="protein sequence ID" value="PRY00702.1"/>
    <property type="molecule type" value="Genomic_DNA"/>
</dbReference>
<dbReference type="GO" id="GO:0006508">
    <property type="term" value="P:proteolysis"/>
    <property type="evidence" value="ECO:0007669"/>
    <property type="project" value="UniProtKB-KW"/>
</dbReference>
<evidence type="ECO:0000256" key="3">
    <source>
        <dbReference type="ARBA" id="ARBA00022801"/>
    </source>
</evidence>
<evidence type="ECO:0000256" key="1">
    <source>
        <dbReference type="ARBA" id="ARBA00011073"/>
    </source>
</evidence>
<dbReference type="PROSITE" id="PS51892">
    <property type="entry name" value="SUBTILASE"/>
    <property type="match status" value="1"/>
</dbReference>
<evidence type="ECO:0000259" key="9">
    <source>
        <dbReference type="Pfam" id="PF00082"/>
    </source>
</evidence>
<dbReference type="GO" id="GO:0004252">
    <property type="term" value="F:serine-type endopeptidase activity"/>
    <property type="evidence" value="ECO:0007669"/>
    <property type="project" value="InterPro"/>
</dbReference>
<feature type="domain" description="Peptidase S8/S53" evidence="9">
    <location>
        <begin position="69"/>
        <end position="294"/>
    </location>
</feature>
<name>A0A2T0QA68_9ACTN</name>
<keyword evidence="11" id="KW-1185">Reference proteome</keyword>
<evidence type="ECO:0000256" key="2">
    <source>
        <dbReference type="ARBA" id="ARBA00022670"/>
    </source>
</evidence>
<keyword evidence="7" id="KW-0812">Transmembrane</keyword>